<feature type="transmembrane region" description="Helical" evidence="6">
    <location>
        <begin position="278"/>
        <end position="297"/>
    </location>
</feature>
<evidence type="ECO:0000256" key="5">
    <source>
        <dbReference type="SAM" id="MobiDB-lite"/>
    </source>
</evidence>
<dbReference type="Pfam" id="PF03151">
    <property type="entry name" value="TPT"/>
    <property type="match status" value="1"/>
</dbReference>
<dbReference type="Proteomes" id="UP001055439">
    <property type="component" value="Chromosome 7"/>
</dbReference>
<evidence type="ECO:0000313" key="9">
    <source>
        <dbReference type="Proteomes" id="UP001055439"/>
    </source>
</evidence>
<accession>A0A9E7GWQ1</accession>
<protein>
    <submittedName>
        <fullName evidence="8">Ubiquitin domain-containing protein</fullName>
    </submittedName>
</protein>
<evidence type="ECO:0000256" key="6">
    <source>
        <dbReference type="SAM" id="Phobius"/>
    </source>
</evidence>
<keyword evidence="4 6" id="KW-0472">Membrane</keyword>
<feature type="region of interest" description="Disordered" evidence="5">
    <location>
        <begin position="76"/>
        <end position="111"/>
    </location>
</feature>
<dbReference type="SUPFAM" id="SSF103481">
    <property type="entry name" value="Multidrug resistance efflux transporter EmrE"/>
    <property type="match status" value="1"/>
</dbReference>
<dbReference type="GO" id="GO:0016020">
    <property type="term" value="C:membrane"/>
    <property type="evidence" value="ECO:0007669"/>
    <property type="project" value="UniProtKB-SubCell"/>
</dbReference>
<dbReference type="InterPro" id="IPR037185">
    <property type="entry name" value="EmrE-like"/>
</dbReference>
<evidence type="ECO:0000256" key="1">
    <source>
        <dbReference type="ARBA" id="ARBA00004141"/>
    </source>
</evidence>
<evidence type="ECO:0000256" key="3">
    <source>
        <dbReference type="ARBA" id="ARBA00022989"/>
    </source>
</evidence>
<dbReference type="InterPro" id="IPR050186">
    <property type="entry name" value="TPT_transporter"/>
</dbReference>
<reference evidence="8" key="1">
    <citation type="submission" date="2022-05" db="EMBL/GenBank/DDBJ databases">
        <title>The Musa troglodytarum L. genome provides insights into the mechanism of non-climacteric behaviour and enrichment of carotenoids.</title>
        <authorList>
            <person name="Wang J."/>
        </authorList>
    </citation>
    <scope>NUCLEOTIDE SEQUENCE</scope>
    <source>
        <tissue evidence="8">Leaf</tissue>
    </source>
</reference>
<gene>
    <name evidence="8" type="ORF">MUK42_13166</name>
</gene>
<feature type="transmembrane region" description="Helical" evidence="6">
    <location>
        <begin position="369"/>
        <end position="388"/>
    </location>
</feature>
<dbReference type="OrthoDB" id="1640476at2759"/>
<evidence type="ECO:0000256" key="4">
    <source>
        <dbReference type="ARBA" id="ARBA00023136"/>
    </source>
</evidence>
<evidence type="ECO:0000313" key="8">
    <source>
        <dbReference type="EMBL" id="URE19509.1"/>
    </source>
</evidence>
<feature type="transmembrane region" description="Helical" evidence="6">
    <location>
        <begin position="333"/>
        <end position="363"/>
    </location>
</feature>
<evidence type="ECO:0000259" key="7">
    <source>
        <dbReference type="Pfam" id="PF03151"/>
    </source>
</evidence>
<keyword evidence="9" id="KW-1185">Reference proteome</keyword>
<name>A0A9E7GWQ1_9LILI</name>
<dbReference type="PANTHER" id="PTHR11132">
    <property type="entry name" value="SOLUTE CARRIER FAMILY 35"/>
    <property type="match status" value="1"/>
</dbReference>
<dbReference type="InterPro" id="IPR004853">
    <property type="entry name" value="Sugar_P_trans_dom"/>
</dbReference>
<evidence type="ECO:0000256" key="2">
    <source>
        <dbReference type="ARBA" id="ARBA00022692"/>
    </source>
</evidence>
<dbReference type="AlphaFoldDB" id="A0A9E7GWQ1"/>
<comment type="subcellular location">
    <subcellularLocation>
        <location evidence="1">Membrane</location>
        <topology evidence="1">Multi-pass membrane protein</topology>
    </subcellularLocation>
</comment>
<feature type="compositionally biased region" description="Polar residues" evidence="5">
    <location>
        <begin position="95"/>
        <end position="111"/>
    </location>
</feature>
<feature type="transmembrane region" description="Helical" evidence="6">
    <location>
        <begin position="303"/>
        <end position="321"/>
    </location>
</feature>
<feature type="transmembrane region" description="Helical" evidence="6">
    <location>
        <begin position="246"/>
        <end position="271"/>
    </location>
</feature>
<feature type="transmembrane region" description="Helical" evidence="6">
    <location>
        <begin position="149"/>
        <end position="170"/>
    </location>
</feature>
<keyword evidence="3 6" id="KW-1133">Transmembrane helix</keyword>
<keyword evidence="2 6" id="KW-0812">Transmembrane</keyword>
<feature type="region of interest" description="Disordered" evidence="5">
    <location>
        <begin position="51"/>
        <end position="70"/>
    </location>
</feature>
<dbReference type="EMBL" id="CP097509">
    <property type="protein sequence ID" value="URE19509.1"/>
    <property type="molecule type" value="Genomic_DNA"/>
</dbReference>
<organism evidence="8 9">
    <name type="scientific">Musa troglodytarum</name>
    <name type="common">fe'i banana</name>
    <dbReference type="NCBI Taxonomy" id="320322"/>
    <lineage>
        <taxon>Eukaryota</taxon>
        <taxon>Viridiplantae</taxon>
        <taxon>Streptophyta</taxon>
        <taxon>Embryophyta</taxon>
        <taxon>Tracheophyta</taxon>
        <taxon>Spermatophyta</taxon>
        <taxon>Magnoliopsida</taxon>
        <taxon>Liliopsida</taxon>
        <taxon>Zingiberales</taxon>
        <taxon>Musaceae</taxon>
        <taxon>Musa</taxon>
    </lineage>
</organism>
<feature type="domain" description="Sugar phosphate transporter" evidence="7">
    <location>
        <begin position="152"/>
        <end position="322"/>
    </location>
</feature>
<proteinExistence type="predicted"/>
<sequence length="426" mass="47509">MEEKSREEEAVAAADAEVNAVEIGNEEYHRKPVLRRDPSFSRWCDVNGILRSNAAADDGSPGTSSAAEEAEEFELPLLHHGRSEEADTEAEDQMRSQSFRQRSMCSGNANGDATKYAPLDIENGVHATDSMAKLQSLEQSKGSPISAVIVLKTLLYILVWYTFSTCLTVYNKTLLGDHLGKFPAPLLMNTVHFSMQAILSNAIVYIQSRISESNRNTMPWKDYFIRVIPTAIATALDVNLSNESLVFISVTFATMCKSASPIFLLVFAFVFRLETPSFKLLGIILIIAAGVLLTVAKETKFEFWGFLFVMLSAVMSGFRWCMTQILLQVLTEYILVSATSAVTVTVAGIVKEALTIMVAVFYFHDQFTWLKGFGLFTIMVGVSLFNWYKYHKLIKGQQTENEGTHSRSIDRAAKYVILDDMELQDA</sequence>